<protein>
    <submittedName>
        <fullName evidence="2">Immunity protein 35</fullName>
    </submittedName>
</protein>
<dbReference type="InterPro" id="IPR029082">
    <property type="entry name" value="Imm35"/>
</dbReference>
<proteinExistence type="predicted"/>
<keyword evidence="3" id="KW-1185">Reference proteome</keyword>
<organism evidence="2 3">
    <name type="scientific">Chryseobacterium ureilyticum</name>
    <dbReference type="NCBI Taxonomy" id="373668"/>
    <lineage>
        <taxon>Bacteria</taxon>
        <taxon>Pseudomonadati</taxon>
        <taxon>Bacteroidota</taxon>
        <taxon>Flavobacteriia</taxon>
        <taxon>Flavobacteriales</taxon>
        <taxon>Weeksellaceae</taxon>
        <taxon>Chryseobacterium group</taxon>
        <taxon>Chryseobacterium</taxon>
    </lineage>
</organism>
<evidence type="ECO:0000259" key="1">
    <source>
        <dbReference type="Pfam" id="PF15567"/>
    </source>
</evidence>
<accession>A0A1N7QLG3</accession>
<evidence type="ECO:0000313" key="3">
    <source>
        <dbReference type="Proteomes" id="UP000186744"/>
    </source>
</evidence>
<dbReference type="STRING" id="373668.SAMN05421786_11240"/>
<reference evidence="3" key="1">
    <citation type="submission" date="2017-01" db="EMBL/GenBank/DDBJ databases">
        <authorList>
            <person name="Varghese N."/>
            <person name="Submissions S."/>
        </authorList>
    </citation>
    <scope>NUCLEOTIDE SEQUENCE [LARGE SCALE GENOMIC DNA]</scope>
    <source>
        <strain evidence="3">DSM 18017</strain>
    </source>
</reference>
<name>A0A1N7QLG3_9FLAO</name>
<dbReference type="EMBL" id="FTOL01000012">
    <property type="protein sequence ID" value="SIT23701.1"/>
    <property type="molecule type" value="Genomic_DNA"/>
</dbReference>
<dbReference type="OrthoDB" id="1242214at2"/>
<dbReference type="AlphaFoldDB" id="A0A1N7QLG3"/>
<sequence length="205" mass="24842">MQPNSTKDYIRVAREYLLKNIGDHIDVIEEYAEDLDDVFLFFYQSKKYLETRDERYMLIGQGPMFIIKKDGRIIDYGSAWGHKMARIDIINKLNKERLIRIFYKDYDIWNDYYVRNISYKLIIKKLHEDDIEGFISILLKNKIQYHVIDENKDYSSHYYSKEQLEKKFEKFPVNLGNRFSNFFPDVLIELINDYPYCDFTLSEDV</sequence>
<dbReference type="Proteomes" id="UP000186744">
    <property type="component" value="Unassembled WGS sequence"/>
</dbReference>
<evidence type="ECO:0000313" key="2">
    <source>
        <dbReference type="EMBL" id="SIT23701.1"/>
    </source>
</evidence>
<dbReference type="RefSeq" id="WP_076553868.1">
    <property type="nucleotide sequence ID" value="NZ_FTOL01000012.1"/>
</dbReference>
<dbReference type="Pfam" id="PF15567">
    <property type="entry name" value="Imm35"/>
    <property type="match status" value="1"/>
</dbReference>
<gene>
    <name evidence="2" type="ORF">SAMN05421786_11240</name>
</gene>
<feature type="domain" description="Immunity protein 35" evidence="1">
    <location>
        <begin position="12"/>
        <end position="74"/>
    </location>
</feature>